<reference evidence="3" key="1">
    <citation type="submission" date="2012-12" db="EMBL/GenBank/DDBJ databases">
        <authorList>
            <person name="Hellsten U."/>
            <person name="Grimwood J."/>
            <person name="Chapman J.A."/>
            <person name="Shapiro H."/>
            <person name="Aerts A."/>
            <person name="Otillar R.P."/>
            <person name="Terry A.Y."/>
            <person name="Boore J.L."/>
            <person name="Simakov O."/>
            <person name="Marletaz F."/>
            <person name="Cho S.-J."/>
            <person name="Edsinger-Gonzales E."/>
            <person name="Havlak P."/>
            <person name="Kuo D.-H."/>
            <person name="Larsson T."/>
            <person name="Lv J."/>
            <person name="Arendt D."/>
            <person name="Savage R."/>
            <person name="Osoegawa K."/>
            <person name="de Jong P."/>
            <person name="Lindberg D.R."/>
            <person name="Seaver E.C."/>
            <person name="Weisblat D.A."/>
            <person name="Putnam N.H."/>
            <person name="Grigoriev I.V."/>
            <person name="Rokhsar D.S."/>
        </authorList>
    </citation>
    <scope>NUCLEOTIDE SEQUENCE</scope>
</reference>
<dbReference type="SUPFAM" id="SSF56219">
    <property type="entry name" value="DNase I-like"/>
    <property type="match status" value="1"/>
</dbReference>
<name>T1FB79_HELRO</name>
<reference evidence="1 3" key="2">
    <citation type="journal article" date="2013" name="Nature">
        <title>Insights into bilaterian evolution from three spiralian genomes.</title>
        <authorList>
            <person name="Simakov O."/>
            <person name="Marletaz F."/>
            <person name="Cho S.J."/>
            <person name="Edsinger-Gonzales E."/>
            <person name="Havlak P."/>
            <person name="Hellsten U."/>
            <person name="Kuo D.H."/>
            <person name="Larsson T."/>
            <person name="Lv J."/>
            <person name="Arendt D."/>
            <person name="Savage R."/>
            <person name="Osoegawa K."/>
            <person name="de Jong P."/>
            <person name="Grimwood J."/>
            <person name="Chapman J.A."/>
            <person name="Shapiro H."/>
            <person name="Aerts A."/>
            <person name="Otillar R.P."/>
            <person name="Terry A.Y."/>
            <person name="Boore J.L."/>
            <person name="Grigoriev I.V."/>
            <person name="Lindberg D.R."/>
            <person name="Seaver E.C."/>
            <person name="Weisblat D.A."/>
            <person name="Putnam N.H."/>
            <person name="Rokhsar D.S."/>
        </authorList>
    </citation>
    <scope>NUCLEOTIDE SEQUENCE</scope>
</reference>
<dbReference type="EMBL" id="KB097182">
    <property type="protein sequence ID" value="ESN98217.1"/>
    <property type="molecule type" value="Genomic_DNA"/>
</dbReference>
<dbReference type="OMA" id="LEFCAVQ"/>
<dbReference type="EnsemblMetazoa" id="HelroT177084">
    <property type="protein sequence ID" value="HelroP177084"/>
    <property type="gene ID" value="HelroG177084"/>
</dbReference>
<organism evidence="2 3">
    <name type="scientific">Helobdella robusta</name>
    <name type="common">Californian leech</name>
    <dbReference type="NCBI Taxonomy" id="6412"/>
    <lineage>
        <taxon>Eukaryota</taxon>
        <taxon>Metazoa</taxon>
        <taxon>Spiralia</taxon>
        <taxon>Lophotrochozoa</taxon>
        <taxon>Annelida</taxon>
        <taxon>Clitellata</taxon>
        <taxon>Hirudinea</taxon>
        <taxon>Rhynchobdellida</taxon>
        <taxon>Glossiphoniidae</taxon>
        <taxon>Helobdella</taxon>
    </lineage>
</organism>
<keyword evidence="3" id="KW-1185">Reference proteome</keyword>
<accession>T1FB79</accession>
<dbReference type="PANTHER" id="PTHR23227">
    <property type="entry name" value="BUCENTAUR RELATED"/>
    <property type="match status" value="1"/>
</dbReference>
<dbReference type="EMBL" id="AMQM01005933">
    <property type="status" value="NOT_ANNOTATED_CDS"/>
    <property type="molecule type" value="Genomic_DNA"/>
</dbReference>
<dbReference type="RefSeq" id="XP_009023564.1">
    <property type="nucleotide sequence ID" value="XM_009025316.1"/>
</dbReference>
<dbReference type="GeneID" id="20206078"/>
<evidence type="ECO:0000313" key="3">
    <source>
        <dbReference type="Proteomes" id="UP000015101"/>
    </source>
</evidence>
<protein>
    <recommendedName>
        <fullName evidence="4">Endonuclease/exonuclease/phosphatase domain-containing protein</fullName>
    </recommendedName>
</protein>
<dbReference type="InterPro" id="IPR036691">
    <property type="entry name" value="Endo/exonu/phosph_ase_sf"/>
</dbReference>
<evidence type="ECO:0000313" key="1">
    <source>
        <dbReference type="EMBL" id="ESN98217.1"/>
    </source>
</evidence>
<sequence>MERASGRRSAAAIRPHWEHRRKKNRFYEQLNTAVNATPFEHQLFELGDFNARVGLDHDIWRGVLGRNGLGKVNSNGIRLLEFCAVQKLAVTNTVFQQSNKLKTTWMHPRLGHWHLIDYVIKRQRDLRNVRLTRAIRATTLWSDHRLVKMSIFLLVKPVKRHHRVRKHLIASLFKRFTTKTKGVKLADLKTLKGRCKNFENVYIFTCEPTSFVIWKVLAHGFSRSAFGSSSNN</sequence>
<dbReference type="AlphaFoldDB" id="T1FB79"/>
<dbReference type="STRING" id="6412.T1FB79"/>
<evidence type="ECO:0008006" key="4">
    <source>
        <dbReference type="Google" id="ProtNLM"/>
    </source>
</evidence>
<evidence type="ECO:0000313" key="2">
    <source>
        <dbReference type="EnsemblMetazoa" id="HelroP177084"/>
    </source>
</evidence>
<dbReference type="HOGENOM" id="CLU_1195983_0_0_1"/>
<dbReference type="InterPro" id="IPR027124">
    <property type="entry name" value="Swc5/CFDP1/2"/>
</dbReference>
<dbReference type="CTD" id="20206078"/>
<dbReference type="InParanoid" id="T1FB79"/>
<reference evidence="2" key="3">
    <citation type="submission" date="2015-06" db="UniProtKB">
        <authorList>
            <consortium name="EnsemblMetazoa"/>
        </authorList>
    </citation>
    <scope>IDENTIFICATION</scope>
</reference>
<dbReference type="PANTHER" id="PTHR23227:SF85">
    <property type="entry name" value="CRANIOFACIAL DEVELOPMENT PROTEIN 2"/>
    <property type="match status" value="1"/>
</dbReference>
<dbReference type="OrthoDB" id="6151446at2759"/>
<proteinExistence type="predicted"/>
<dbReference type="Proteomes" id="UP000015101">
    <property type="component" value="Unassembled WGS sequence"/>
</dbReference>
<dbReference type="KEGG" id="hro:HELRODRAFT_177084"/>
<dbReference type="eggNOG" id="KOG1075">
    <property type="taxonomic scope" value="Eukaryota"/>
</dbReference>
<dbReference type="Gene3D" id="3.60.10.10">
    <property type="entry name" value="Endonuclease/exonuclease/phosphatase"/>
    <property type="match status" value="1"/>
</dbReference>
<gene>
    <name evidence="2" type="primary">20206078</name>
    <name evidence="1" type="ORF">HELRODRAFT_177084</name>
</gene>